<protein>
    <submittedName>
        <fullName evidence="1">Uncharacterized protein</fullName>
    </submittedName>
</protein>
<keyword evidence="2" id="KW-1185">Reference proteome</keyword>
<organism evidence="1 2">
    <name type="scientific">Catharanthus roseus</name>
    <name type="common">Madagascar periwinkle</name>
    <name type="synonym">Vinca rosea</name>
    <dbReference type="NCBI Taxonomy" id="4058"/>
    <lineage>
        <taxon>Eukaryota</taxon>
        <taxon>Viridiplantae</taxon>
        <taxon>Streptophyta</taxon>
        <taxon>Embryophyta</taxon>
        <taxon>Tracheophyta</taxon>
        <taxon>Spermatophyta</taxon>
        <taxon>Magnoliopsida</taxon>
        <taxon>eudicotyledons</taxon>
        <taxon>Gunneridae</taxon>
        <taxon>Pentapetalae</taxon>
        <taxon>asterids</taxon>
        <taxon>lamiids</taxon>
        <taxon>Gentianales</taxon>
        <taxon>Apocynaceae</taxon>
        <taxon>Rauvolfioideae</taxon>
        <taxon>Vinceae</taxon>
        <taxon>Catharanthinae</taxon>
        <taxon>Catharanthus</taxon>
    </lineage>
</organism>
<proteinExistence type="predicted"/>
<reference evidence="2" key="1">
    <citation type="journal article" date="2023" name="Nat. Plants">
        <title>Single-cell RNA sequencing provides a high-resolution roadmap for understanding the multicellular compartmentation of specialized metabolism.</title>
        <authorList>
            <person name="Sun S."/>
            <person name="Shen X."/>
            <person name="Li Y."/>
            <person name="Li Y."/>
            <person name="Wang S."/>
            <person name="Li R."/>
            <person name="Zhang H."/>
            <person name="Shen G."/>
            <person name="Guo B."/>
            <person name="Wei J."/>
            <person name="Xu J."/>
            <person name="St-Pierre B."/>
            <person name="Chen S."/>
            <person name="Sun C."/>
        </authorList>
    </citation>
    <scope>NUCLEOTIDE SEQUENCE [LARGE SCALE GENOMIC DNA]</scope>
</reference>
<dbReference type="Proteomes" id="UP001060085">
    <property type="component" value="Linkage Group LG06"/>
</dbReference>
<evidence type="ECO:0000313" key="1">
    <source>
        <dbReference type="EMBL" id="KAI5657920.1"/>
    </source>
</evidence>
<evidence type="ECO:0000313" key="2">
    <source>
        <dbReference type="Proteomes" id="UP001060085"/>
    </source>
</evidence>
<name>A0ACC0ACC1_CATRO</name>
<gene>
    <name evidence="1" type="ORF">M9H77_26713</name>
</gene>
<dbReference type="EMBL" id="CM044706">
    <property type="protein sequence ID" value="KAI5657920.1"/>
    <property type="molecule type" value="Genomic_DNA"/>
</dbReference>
<sequence>MAKNPRVLREYFTPNTYNSPIGNRLPEIEANHFEIKAFTIQMLPFFYGLDYENPYKHIDEFLEICSIFKLPNVSDDAIRLRIFPFSLKDKAKHWLHTRERIDTWTEMSREFLKKYFPMGKLTRLRREITTFSQQNNEQFHEKNLICNENVNSNFACIGPPENSSLIVNHEDFEELKKGKGSDTIERRNPNIGEEYYNGYYNGQQGDKLLDKIKWKVPSFKGETDPNVNTYTFEKDGKKLMLNPLTPTQVFEEQKKMREKERFESGKKRKSIEEGKRIEEK</sequence>
<comment type="caution">
    <text evidence="1">The sequence shown here is derived from an EMBL/GenBank/DDBJ whole genome shotgun (WGS) entry which is preliminary data.</text>
</comment>
<accession>A0ACC0ACC1</accession>